<dbReference type="RefSeq" id="WP_189070695.1">
    <property type="nucleotide sequence ID" value="NZ_BMPE01000023.1"/>
</dbReference>
<dbReference type="Proteomes" id="UP000604341">
    <property type="component" value="Unassembled WGS sequence"/>
</dbReference>
<keyword evidence="2" id="KW-1185">Reference proteome</keyword>
<evidence type="ECO:0000313" key="1">
    <source>
        <dbReference type="EMBL" id="GGL16611.1"/>
    </source>
</evidence>
<organism evidence="1 2">
    <name type="scientific">Deinococcus radiotolerans</name>
    <dbReference type="NCBI Taxonomy" id="1309407"/>
    <lineage>
        <taxon>Bacteria</taxon>
        <taxon>Thermotogati</taxon>
        <taxon>Deinococcota</taxon>
        <taxon>Deinococci</taxon>
        <taxon>Deinococcales</taxon>
        <taxon>Deinococcaceae</taxon>
        <taxon>Deinococcus</taxon>
    </lineage>
</organism>
<proteinExistence type="predicted"/>
<accession>A0ABQ2FQG1</accession>
<protein>
    <submittedName>
        <fullName evidence="1">Uncharacterized protein</fullName>
    </submittedName>
</protein>
<evidence type="ECO:0000313" key="2">
    <source>
        <dbReference type="Proteomes" id="UP000604341"/>
    </source>
</evidence>
<comment type="caution">
    <text evidence="1">The sequence shown here is derived from an EMBL/GenBank/DDBJ whole genome shotgun (WGS) entry which is preliminary data.</text>
</comment>
<dbReference type="EMBL" id="BMPE01000023">
    <property type="protein sequence ID" value="GGL16611.1"/>
    <property type="molecule type" value="Genomic_DNA"/>
</dbReference>
<sequence>MNSLRLTTPLILQLKTAGAVTHFSRPLHTPDGTPVPADVQAVPEPDSAAVAFHLPDEVLVLRPALKVGRPVAIKERWRVGAWKAGHVAVDYGADGYARAEWLPVREPLLSELIRGSIEDLQRTGYQPDEEGDYRWDFGRAPTRWRKPDTLRAHLARFAAQPTHVRLVRLSDLTHEDALNAGMLHVSEGWMRQHFPTFLARYTRVNSQNAERVDAEGPGVQLLDVPEPPAPLDRLRADLRRRHEIPPGQDVWLWAADLRRLDQTPAQLFEQAARQTQDAS</sequence>
<gene>
    <name evidence="1" type="ORF">GCM10010844_39410</name>
</gene>
<reference evidence="2" key="1">
    <citation type="journal article" date="2019" name="Int. J. Syst. Evol. Microbiol.">
        <title>The Global Catalogue of Microorganisms (GCM) 10K type strain sequencing project: providing services to taxonomists for standard genome sequencing and annotation.</title>
        <authorList>
            <consortium name="The Broad Institute Genomics Platform"/>
            <consortium name="The Broad Institute Genome Sequencing Center for Infectious Disease"/>
            <person name="Wu L."/>
            <person name="Ma J."/>
        </authorList>
    </citation>
    <scope>NUCLEOTIDE SEQUENCE [LARGE SCALE GENOMIC DNA]</scope>
    <source>
        <strain evidence="2">JCM 19173</strain>
    </source>
</reference>
<name>A0ABQ2FQG1_9DEIO</name>